<keyword evidence="3" id="KW-1185">Reference proteome</keyword>
<organism evidence="2 3">
    <name type="scientific">Portunus trituberculatus</name>
    <name type="common">Swimming crab</name>
    <name type="synonym">Neptunus trituberculatus</name>
    <dbReference type="NCBI Taxonomy" id="210409"/>
    <lineage>
        <taxon>Eukaryota</taxon>
        <taxon>Metazoa</taxon>
        <taxon>Ecdysozoa</taxon>
        <taxon>Arthropoda</taxon>
        <taxon>Crustacea</taxon>
        <taxon>Multicrustacea</taxon>
        <taxon>Malacostraca</taxon>
        <taxon>Eumalacostraca</taxon>
        <taxon>Eucarida</taxon>
        <taxon>Decapoda</taxon>
        <taxon>Pleocyemata</taxon>
        <taxon>Brachyura</taxon>
        <taxon>Eubrachyura</taxon>
        <taxon>Portunoidea</taxon>
        <taxon>Portunidae</taxon>
        <taxon>Portuninae</taxon>
        <taxon>Portunus</taxon>
    </lineage>
</organism>
<name>A0A5B7EYX2_PORTR</name>
<reference evidence="2 3" key="1">
    <citation type="submission" date="2019-05" db="EMBL/GenBank/DDBJ databases">
        <title>Another draft genome of Portunus trituberculatus and its Hox gene families provides insights of decapod evolution.</title>
        <authorList>
            <person name="Jeong J.-H."/>
            <person name="Song I."/>
            <person name="Kim S."/>
            <person name="Choi T."/>
            <person name="Kim D."/>
            <person name="Ryu S."/>
            <person name="Kim W."/>
        </authorList>
    </citation>
    <scope>NUCLEOTIDE SEQUENCE [LARGE SCALE GENOMIC DNA]</scope>
    <source>
        <tissue evidence="2">Muscle</tissue>
    </source>
</reference>
<evidence type="ECO:0000313" key="3">
    <source>
        <dbReference type="Proteomes" id="UP000324222"/>
    </source>
</evidence>
<dbReference type="EMBL" id="VSRR010004362">
    <property type="protein sequence ID" value="MPC39442.1"/>
    <property type="molecule type" value="Genomic_DNA"/>
</dbReference>
<gene>
    <name evidence="2" type="ORF">E2C01_032978</name>
</gene>
<dbReference type="AlphaFoldDB" id="A0A5B7EYX2"/>
<evidence type="ECO:0000313" key="2">
    <source>
        <dbReference type="EMBL" id="MPC39442.1"/>
    </source>
</evidence>
<dbReference type="Proteomes" id="UP000324222">
    <property type="component" value="Unassembled WGS sequence"/>
</dbReference>
<keyword evidence="1" id="KW-0812">Transmembrane</keyword>
<keyword evidence="1" id="KW-1133">Transmembrane helix</keyword>
<feature type="transmembrane region" description="Helical" evidence="1">
    <location>
        <begin position="21"/>
        <end position="41"/>
    </location>
</feature>
<evidence type="ECO:0000256" key="1">
    <source>
        <dbReference type="SAM" id="Phobius"/>
    </source>
</evidence>
<sequence length="126" mass="13732">MGKGRQGRDSNNRPYESPERFRTQALYSVLLLALISSGTFFCNTFSQAPLFSFKFSSTPDESAAGKSANIKEFSNAGVKTLITSPPHHAAPLAAWEQLRGTPSLISQPEVLIFRILPPLSPHGVTQ</sequence>
<comment type="caution">
    <text evidence="2">The sequence shown here is derived from an EMBL/GenBank/DDBJ whole genome shotgun (WGS) entry which is preliminary data.</text>
</comment>
<keyword evidence="1" id="KW-0472">Membrane</keyword>
<protein>
    <submittedName>
        <fullName evidence="2">Uncharacterized protein</fullName>
    </submittedName>
</protein>
<proteinExistence type="predicted"/>
<accession>A0A5B7EYX2</accession>